<dbReference type="Gene3D" id="1.10.510.10">
    <property type="entry name" value="Transferase(Phosphotransferase) domain 1"/>
    <property type="match status" value="1"/>
</dbReference>
<organism evidence="3 4">
    <name type="scientific">Mucuna pruriens</name>
    <name type="common">Velvet bean</name>
    <name type="synonym">Dolichos pruriens</name>
    <dbReference type="NCBI Taxonomy" id="157652"/>
    <lineage>
        <taxon>Eukaryota</taxon>
        <taxon>Viridiplantae</taxon>
        <taxon>Streptophyta</taxon>
        <taxon>Embryophyta</taxon>
        <taxon>Tracheophyta</taxon>
        <taxon>Spermatophyta</taxon>
        <taxon>Magnoliopsida</taxon>
        <taxon>eudicotyledons</taxon>
        <taxon>Gunneridae</taxon>
        <taxon>Pentapetalae</taxon>
        <taxon>rosids</taxon>
        <taxon>fabids</taxon>
        <taxon>Fabales</taxon>
        <taxon>Fabaceae</taxon>
        <taxon>Papilionoideae</taxon>
        <taxon>50 kb inversion clade</taxon>
        <taxon>NPAAA clade</taxon>
        <taxon>indigoferoid/millettioid clade</taxon>
        <taxon>Phaseoleae</taxon>
        <taxon>Mucuna</taxon>
    </lineage>
</organism>
<dbReference type="Gene3D" id="3.30.200.20">
    <property type="entry name" value="Phosphorylase Kinase, domain 1"/>
    <property type="match status" value="1"/>
</dbReference>
<feature type="compositionally biased region" description="Low complexity" evidence="1">
    <location>
        <begin position="12"/>
        <end position="25"/>
    </location>
</feature>
<dbReference type="PANTHER" id="PTHR46863:SF2">
    <property type="entry name" value="LYSM DOMAIN RECEPTOR-LIKE KINASE 3"/>
    <property type="match status" value="1"/>
</dbReference>
<dbReference type="GO" id="GO:0005524">
    <property type="term" value="F:ATP binding"/>
    <property type="evidence" value="ECO:0007669"/>
    <property type="project" value="InterPro"/>
</dbReference>
<feature type="non-terminal residue" evidence="3">
    <location>
        <position position="1"/>
    </location>
</feature>
<feature type="region of interest" description="Disordered" evidence="1">
    <location>
        <begin position="1"/>
        <end position="26"/>
    </location>
</feature>
<dbReference type="GO" id="GO:0004672">
    <property type="term" value="F:protein kinase activity"/>
    <property type="evidence" value="ECO:0007669"/>
    <property type="project" value="InterPro"/>
</dbReference>
<dbReference type="InterPro" id="IPR000719">
    <property type="entry name" value="Prot_kinase_dom"/>
</dbReference>
<dbReference type="InterPro" id="IPR001245">
    <property type="entry name" value="Ser-Thr/Tyr_kinase_cat_dom"/>
</dbReference>
<keyword evidence="4" id="KW-1185">Reference proteome</keyword>
<dbReference type="PANTHER" id="PTHR46863">
    <property type="entry name" value="OS09G0572100 PROTEIN"/>
    <property type="match status" value="1"/>
</dbReference>
<comment type="caution">
    <text evidence="3">The sequence shown here is derived from an EMBL/GenBank/DDBJ whole genome shotgun (WGS) entry which is preliminary data.</text>
</comment>
<sequence>MTNSPRPQRIGTLTSSSSNYETSTSEVPITESRSYVYDNNKEWSKTSSISSHASLSSLKDTLPENPNIYDFSEISAATAKFSAPRLSSSSWRCSIRHRDVVVFQRKFRRQMDLPELSHRLALICRSHHSSLVKLLGASVSASVIFLVYEFVPGASLADCLRNRRNPSFTDLNTWTSRMQIASDVAHGLDYIHNFSGSEFGFVHNHIKSSSIVITGDNLSAKICHFGASDLCGEAVEGAGEASGSRTVRLEGTRGYMAPEFQVTGVATKKTDVYAFGVVVLELLSGEEALKFEFDDDGGYQRTSVVETARMAAEENGGARKWVDKRLRDSFPVKVAERMIRIGLECVGDDPNERPDMDRVSIEVSKLYLESKEWDDKMGTDIDLSVSLAPRETRIGDSFTPFFRGVKGTTTYPWAEEKPAKKDESPKW</sequence>
<evidence type="ECO:0000313" key="4">
    <source>
        <dbReference type="Proteomes" id="UP000257109"/>
    </source>
</evidence>
<name>A0A371ICK3_MUCPR</name>
<dbReference type="Pfam" id="PF07714">
    <property type="entry name" value="PK_Tyr_Ser-Thr"/>
    <property type="match status" value="1"/>
</dbReference>
<protein>
    <submittedName>
        <fullName evidence="3">LysM domain receptor-like kinase 3</fullName>
    </submittedName>
</protein>
<dbReference type="SUPFAM" id="SSF56112">
    <property type="entry name" value="Protein kinase-like (PK-like)"/>
    <property type="match status" value="1"/>
</dbReference>
<dbReference type="InterPro" id="IPR011009">
    <property type="entry name" value="Kinase-like_dom_sf"/>
</dbReference>
<evidence type="ECO:0000313" key="3">
    <source>
        <dbReference type="EMBL" id="RDY12749.1"/>
    </source>
</evidence>
<evidence type="ECO:0000256" key="1">
    <source>
        <dbReference type="SAM" id="MobiDB-lite"/>
    </source>
</evidence>
<proteinExistence type="predicted"/>
<dbReference type="OrthoDB" id="4062651at2759"/>
<accession>A0A371ICK3</accession>
<feature type="domain" description="Protein kinase" evidence="2">
    <location>
        <begin position="60"/>
        <end position="368"/>
    </location>
</feature>
<dbReference type="EMBL" id="QJKJ01000412">
    <property type="protein sequence ID" value="RDY12749.1"/>
    <property type="molecule type" value="Genomic_DNA"/>
</dbReference>
<dbReference type="Proteomes" id="UP000257109">
    <property type="component" value="Unassembled WGS sequence"/>
</dbReference>
<dbReference type="PROSITE" id="PS50011">
    <property type="entry name" value="PROTEIN_KINASE_DOM"/>
    <property type="match status" value="1"/>
</dbReference>
<dbReference type="AlphaFoldDB" id="A0A371ICK3"/>
<reference evidence="3" key="1">
    <citation type="submission" date="2018-05" db="EMBL/GenBank/DDBJ databases">
        <title>Draft genome of Mucuna pruriens seed.</title>
        <authorList>
            <person name="Nnadi N.E."/>
            <person name="Vos R."/>
            <person name="Hasami M.H."/>
            <person name="Devisetty U.K."/>
            <person name="Aguiy J.C."/>
        </authorList>
    </citation>
    <scope>NUCLEOTIDE SEQUENCE [LARGE SCALE GENOMIC DNA]</scope>
    <source>
        <strain evidence="3">JCA_2017</strain>
    </source>
</reference>
<gene>
    <name evidence="3" type="primary">LYK3</name>
    <name evidence="3" type="ORF">CR513_02417</name>
</gene>
<evidence type="ECO:0000259" key="2">
    <source>
        <dbReference type="PROSITE" id="PS50011"/>
    </source>
</evidence>